<evidence type="ECO:0000313" key="1">
    <source>
        <dbReference type="EMBL" id="MBT0666657.1"/>
    </source>
</evidence>
<reference evidence="1 2" key="1">
    <citation type="submission" date="2021-05" db="EMBL/GenBank/DDBJ databases">
        <title>The draft genome of Geobacter pelophilus DSM 12255.</title>
        <authorList>
            <person name="Xu Z."/>
            <person name="Masuda Y."/>
            <person name="Itoh H."/>
            <person name="Senoo K."/>
        </authorList>
    </citation>
    <scope>NUCLEOTIDE SEQUENCE [LARGE SCALE GENOMIC DNA]</scope>
    <source>
        <strain evidence="1 2">DSM 12255</strain>
    </source>
</reference>
<dbReference type="InterPro" id="IPR036280">
    <property type="entry name" value="Multihaem_cyt_sf"/>
</dbReference>
<keyword evidence="2" id="KW-1185">Reference proteome</keyword>
<dbReference type="RefSeq" id="WP_214173424.1">
    <property type="nucleotide sequence ID" value="NZ_JAHCVJ010000018.1"/>
</dbReference>
<dbReference type="NCBIfam" id="TIGR01904">
    <property type="entry name" value="GSu_C4xC__C2xCH"/>
    <property type="match status" value="3"/>
</dbReference>
<protein>
    <submittedName>
        <fullName evidence="1">CxxxxCH/CxxCH domain-containing protein</fullName>
    </submittedName>
</protein>
<dbReference type="AlphaFoldDB" id="A0AAW4LAV6"/>
<comment type="caution">
    <text evidence="1">The sequence shown here is derived from an EMBL/GenBank/DDBJ whole genome shotgun (WGS) entry which is preliminary data.</text>
</comment>
<gene>
    <name evidence="1" type="ORF">KI809_20295</name>
</gene>
<name>A0AAW4LAV6_9BACT</name>
<dbReference type="InterPro" id="IPR010176">
    <property type="entry name" value="C4xCH_C2xCH_motif_GEOSU"/>
</dbReference>
<proteinExistence type="predicted"/>
<accession>A0AAW4LAV6</accession>
<sequence length="491" mass="51129">YCHSDGKGRQNAPFTAGSGWNSSVVFGDCKGCHGNDSQAGYFTSNVGEPNYKNDGPGAVRANSHSGSHVGAGLSTCANCHVDSVTAAGAINDSGLHINGSPSVKIGNGKTGSYDPGTKSCSSVSCHGSGTSIQWGSHAGCATCHGDLTTKPGVHSTHISDMITSGLVTMYNYTAIKSDNGKYRIGCANCHPTDVGHHQDGHIDVTINKDKLGRSSLAGLNNATADFINAPGSGISGTTKVSVTCSMVYCHSSGKSTVQAENNFKTTPDWYSAAGSTANRCGMCHDNPPQYEGQSHYVAQSSLGDNGSLPVEESGHMVGIHFNSTYVGNNGNGFLGFSSNGNVAHGRSGVATTISCVICHDGIVDPDQLKVDTYAMYSTSSAFNCSKCHNASTRTKLQSGNIIGTRLHINGKKDVALQGITLKTKAQLKNNANALGWSRPGGYKGVDDYDSATLTPLGWNQDDKSCLTACHVTQPGITWGKKLKCNSCHANQ</sequence>
<feature type="non-terminal residue" evidence="1">
    <location>
        <position position="1"/>
    </location>
</feature>
<dbReference type="Pfam" id="PF09698">
    <property type="entry name" value="GSu_C4xC__C2xCH"/>
    <property type="match status" value="2"/>
</dbReference>
<dbReference type="EMBL" id="JAHCVJ010000018">
    <property type="protein sequence ID" value="MBT0666657.1"/>
    <property type="molecule type" value="Genomic_DNA"/>
</dbReference>
<evidence type="ECO:0000313" key="2">
    <source>
        <dbReference type="Proteomes" id="UP000811899"/>
    </source>
</evidence>
<dbReference type="SUPFAM" id="SSF48695">
    <property type="entry name" value="Multiheme cytochromes"/>
    <property type="match status" value="2"/>
</dbReference>
<organism evidence="1 2">
    <name type="scientific">Geoanaerobacter pelophilus</name>
    <dbReference type="NCBI Taxonomy" id="60036"/>
    <lineage>
        <taxon>Bacteria</taxon>
        <taxon>Pseudomonadati</taxon>
        <taxon>Thermodesulfobacteriota</taxon>
        <taxon>Desulfuromonadia</taxon>
        <taxon>Geobacterales</taxon>
        <taxon>Geobacteraceae</taxon>
        <taxon>Geoanaerobacter</taxon>
    </lineage>
</organism>
<dbReference type="Proteomes" id="UP000811899">
    <property type="component" value="Unassembled WGS sequence"/>
</dbReference>